<organism evidence="8 9">
    <name type="scientific">Aquimixticola soesokkakensis</name>
    <dbReference type="NCBI Taxonomy" id="1519096"/>
    <lineage>
        <taxon>Bacteria</taxon>
        <taxon>Pseudomonadati</taxon>
        <taxon>Pseudomonadota</taxon>
        <taxon>Alphaproteobacteria</taxon>
        <taxon>Rhodobacterales</taxon>
        <taxon>Paracoccaceae</taxon>
        <taxon>Aquimixticola</taxon>
    </lineage>
</organism>
<comment type="function">
    <text evidence="6">Catalyzes the reduction of dTDP-6-deoxy-L-lyxo-4-hexulose to yield dTDP-L-rhamnose.</text>
</comment>
<dbReference type="InterPro" id="IPR029903">
    <property type="entry name" value="RmlD-like-bd"/>
</dbReference>
<keyword evidence="6" id="KW-0560">Oxidoreductase</keyword>
<evidence type="ECO:0000256" key="2">
    <source>
        <dbReference type="ARBA" id="ARBA00010944"/>
    </source>
</evidence>
<dbReference type="Proteomes" id="UP000193862">
    <property type="component" value="Unassembled WGS sequence"/>
</dbReference>
<evidence type="ECO:0000256" key="5">
    <source>
        <dbReference type="ARBA" id="ARBA00048200"/>
    </source>
</evidence>
<proteinExistence type="inferred from homology"/>
<dbReference type="PANTHER" id="PTHR10491">
    <property type="entry name" value="DTDP-4-DEHYDRORHAMNOSE REDUCTASE"/>
    <property type="match status" value="1"/>
</dbReference>
<evidence type="ECO:0000259" key="7">
    <source>
        <dbReference type="Pfam" id="PF04321"/>
    </source>
</evidence>
<reference evidence="8 9" key="1">
    <citation type="submission" date="2017-03" db="EMBL/GenBank/DDBJ databases">
        <authorList>
            <person name="Afonso C.L."/>
            <person name="Miller P.J."/>
            <person name="Scott M.A."/>
            <person name="Spackman E."/>
            <person name="Goraichik I."/>
            <person name="Dimitrov K.M."/>
            <person name="Suarez D.L."/>
            <person name="Swayne D.E."/>
        </authorList>
    </citation>
    <scope>NUCLEOTIDE SEQUENCE [LARGE SCALE GENOMIC DNA]</scope>
    <source>
        <strain evidence="8 9">CECT 8620</strain>
    </source>
</reference>
<gene>
    <name evidence="8" type="ORF">AQS8620_00020</name>
</gene>
<evidence type="ECO:0000256" key="6">
    <source>
        <dbReference type="RuleBase" id="RU364082"/>
    </source>
</evidence>
<protein>
    <recommendedName>
        <fullName evidence="4 6">dTDP-4-dehydrorhamnose reductase</fullName>
        <ecNumber evidence="3 6">1.1.1.133</ecNumber>
    </recommendedName>
</protein>
<dbReference type="Gene3D" id="3.40.50.720">
    <property type="entry name" value="NAD(P)-binding Rossmann-like Domain"/>
    <property type="match status" value="1"/>
</dbReference>
<dbReference type="EMBL" id="FWFS01000001">
    <property type="protein sequence ID" value="SLN10057.1"/>
    <property type="molecule type" value="Genomic_DNA"/>
</dbReference>
<dbReference type="OrthoDB" id="7687386at2"/>
<evidence type="ECO:0000256" key="3">
    <source>
        <dbReference type="ARBA" id="ARBA00012929"/>
    </source>
</evidence>
<comment type="cofactor">
    <cofactor evidence="6">
        <name>Mg(2+)</name>
        <dbReference type="ChEBI" id="CHEBI:18420"/>
    </cofactor>
    <text evidence="6">Binds 1 Mg(2+) ion per monomer.</text>
</comment>
<evidence type="ECO:0000256" key="1">
    <source>
        <dbReference type="ARBA" id="ARBA00004781"/>
    </source>
</evidence>
<keyword evidence="6" id="KW-0521">NADP</keyword>
<dbReference type="AlphaFoldDB" id="A0A1Y5R6M3"/>
<dbReference type="InterPro" id="IPR036291">
    <property type="entry name" value="NAD(P)-bd_dom_sf"/>
</dbReference>
<dbReference type="InterPro" id="IPR005913">
    <property type="entry name" value="dTDP_dehydrorham_reduct"/>
</dbReference>
<feature type="domain" description="RmlD-like substrate binding" evidence="7">
    <location>
        <begin position="5"/>
        <end position="150"/>
    </location>
</feature>
<comment type="similarity">
    <text evidence="2 6">Belongs to the dTDP-4-dehydrorhamnose reductase family.</text>
</comment>
<evidence type="ECO:0000313" key="9">
    <source>
        <dbReference type="Proteomes" id="UP000193862"/>
    </source>
</evidence>
<name>A0A1Y5R6M3_9RHOB</name>
<dbReference type="PANTHER" id="PTHR10491:SF4">
    <property type="entry name" value="METHIONINE ADENOSYLTRANSFERASE 2 SUBUNIT BETA"/>
    <property type="match status" value="1"/>
</dbReference>
<evidence type="ECO:0000313" key="8">
    <source>
        <dbReference type="EMBL" id="SLN10057.1"/>
    </source>
</evidence>
<comment type="pathway">
    <text evidence="1 6">Carbohydrate biosynthesis; dTDP-L-rhamnose biosynthesis.</text>
</comment>
<dbReference type="SUPFAM" id="SSF51735">
    <property type="entry name" value="NAD(P)-binding Rossmann-fold domains"/>
    <property type="match status" value="1"/>
</dbReference>
<comment type="catalytic activity">
    <reaction evidence="5 6">
        <text>dTDP-beta-L-rhamnose + NADP(+) = dTDP-4-dehydro-beta-L-rhamnose + NADPH + H(+)</text>
        <dbReference type="Rhea" id="RHEA:21796"/>
        <dbReference type="ChEBI" id="CHEBI:15378"/>
        <dbReference type="ChEBI" id="CHEBI:57510"/>
        <dbReference type="ChEBI" id="CHEBI:57783"/>
        <dbReference type="ChEBI" id="CHEBI:58349"/>
        <dbReference type="ChEBI" id="CHEBI:62830"/>
        <dbReference type="EC" id="1.1.1.133"/>
    </reaction>
</comment>
<keyword evidence="9" id="KW-1185">Reference proteome</keyword>
<dbReference type="EC" id="1.1.1.133" evidence="3 6"/>
<dbReference type="GO" id="GO:0008831">
    <property type="term" value="F:dTDP-4-dehydrorhamnose reductase activity"/>
    <property type="evidence" value="ECO:0007669"/>
    <property type="project" value="UniProtKB-EC"/>
</dbReference>
<evidence type="ECO:0000256" key="4">
    <source>
        <dbReference type="ARBA" id="ARBA00017099"/>
    </source>
</evidence>
<dbReference type="Pfam" id="PF04321">
    <property type="entry name" value="RmlD_sub_bind"/>
    <property type="match status" value="1"/>
</dbReference>
<accession>A0A1Y5R6M3</accession>
<dbReference type="RefSeq" id="WP_085834795.1">
    <property type="nucleotide sequence ID" value="NZ_FWFS01000001.1"/>
</dbReference>
<sequence length="270" mass="28108">MARVRILLTGANGQLGRLFCAVIETAFPHVEVVKATRHTAWTLARPLAGMAALGAIDAVVHLAAPTPAGHVRDYGETVDLACAAQSVAQALGARLIVMSSQAVYGAPRGHAFRETDPIAPQNDYGRAKAAMEAALDPDCLILRLGNVVGTDQLGRNLRSGETIQLDRFAEGFPVRSYIGPMTLCRVLVGLAHAKETGVYNLAAPVPVEMGALVAAFGGQWHAGPLRAGPAVIALDVSKIAAIVSFSAQENLPLEMVTQFTGLAAALGATS</sequence>